<dbReference type="Proteomes" id="UP000256970">
    <property type="component" value="Unassembled WGS sequence"/>
</dbReference>
<dbReference type="STRING" id="3088.A0A383WKM5"/>
<dbReference type="InterPro" id="IPR038538">
    <property type="entry name" value="MTERF_sf"/>
</dbReference>
<sequence>MADRAIVGRQTHKLLLLRQQQQQQQHCRPVLRRQRSTTVCRYDLRKSANNVEERRARQVLPGTSAAERALTPQQLKEAKATLAYQRAYALCGASSGRLSHQLCLFLLTEQPQLLAVNTDLLAGRIASLADVLGLSQPDAAELLLRSGALLDVLPLRLKSTAEALEAALGVSRRQALAMLAGDLSLLDTPPLRLKQQLEVLAGLLQVPFEVLSGMACSCPHLARVEPPAVQIRWASLQALLQLSSAELEALLQQEPRLLMPSSLTLSQNHSAAVEALNISAATFNSWVCAAPLLLLVPAAQLQNRAGALARILAEQAYDNGVGTSAAAPEYTADNASGQSSCSSSSCGGSVWVCRALDPATFKAYIAKDPRVLLLQPFEIHPRLVQLQQELCCSWQLLLWLVLQHPSYLAMEVGSVSAWAADVRHLCQMSAAQALRLLMCPQVFLTMSAEEVLLSLFSLSSSAQLQYPTALLAAAREPLLLQQHPAATAAAGQQLQALLPEGQLQQQLLCAAPELLLMGQQLQQRLAAAAALLSLSVTQLAVALIKEPSLWWVLVPRHTWLVQQMPGQQPAEAFLPQQQQQQQQQELSPAAALAVESMGALLACSLRPPAVMQQVAVLQPLLLKLGAVSIQQRVQLLQEACASCGHWQQQLQASLDPQTLGNALMRITYWRRRMEFLAECGMSDRLQLSEVVGMSNQQFDKYFSFEYSGWKLEGKHQQRRATAAAAAAAYTRYGSDAEGQQEQQQQQSQAWMQQQRALQQQQQQALKRQQQQQQKPQAGQQQQLDDFVNVLQAFAAGGRNAGAGTTTTSSSSSSSVGGRGAGVAPDVPKAALSQAQRQQQQQQQQQQQWQQRGEGADQVYYLEEEEWQEDSSSSSSSSNASSGQYGRVKQQKQQQEEAFKPGWHLRQHSVQRIASEEDGGEEEQVHVHMHIPLLHKHDMQLLAVQQSAVELYGSWEGSLVQPSR</sequence>
<dbReference type="EMBL" id="FNXT01001300">
    <property type="protein sequence ID" value="SZX78015.1"/>
    <property type="molecule type" value="Genomic_DNA"/>
</dbReference>
<evidence type="ECO:0000256" key="1">
    <source>
        <dbReference type="SAM" id="MobiDB-lite"/>
    </source>
</evidence>
<gene>
    <name evidence="2" type="ORF">BQ4739_LOCUS18345</name>
</gene>
<feature type="compositionally biased region" description="Low complexity" evidence="1">
    <location>
        <begin position="870"/>
        <end position="881"/>
    </location>
</feature>
<reference evidence="2 3" key="1">
    <citation type="submission" date="2016-10" db="EMBL/GenBank/DDBJ databases">
        <authorList>
            <person name="Cai Z."/>
        </authorList>
    </citation>
    <scope>NUCLEOTIDE SEQUENCE [LARGE SCALE GENOMIC DNA]</scope>
</reference>
<name>A0A383WKM5_TETOB</name>
<evidence type="ECO:0000313" key="2">
    <source>
        <dbReference type="EMBL" id="SZX78015.1"/>
    </source>
</evidence>
<evidence type="ECO:0000313" key="3">
    <source>
        <dbReference type="Proteomes" id="UP000256970"/>
    </source>
</evidence>
<protein>
    <submittedName>
        <fullName evidence="2">Uncharacterized protein</fullName>
    </submittedName>
</protein>
<feature type="compositionally biased region" description="Low complexity" evidence="1">
    <location>
        <begin position="833"/>
        <end position="850"/>
    </location>
</feature>
<accession>A0A383WKM5</accession>
<feature type="region of interest" description="Disordered" evidence="1">
    <location>
        <begin position="798"/>
        <end position="906"/>
    </location>
</feature>
<feature type="compositionally biased region" description="Low complexity" evidence="1">
    <location>
        <begin position="798"/>
        <end position="815"/>
    </location>
</feature>
<organism evidence="2 3">
    <name type="scientific">Tetradesmus obliquus</name>
    <name type="common">Green alga</name>
    <name type="synonym">Acutodesmus obliquus</name>
    <dbReference type="NCBI Taxonomy" id="3088"/>
    <lineage>
        <taxon>Eukaryota</taxon>
        <taxon>Viridiplantae</taxon>
        <taxon>Chlorophyta</taxon>
        <taxon>core chlorophytes</taxon>
        <taxon>Chlorophyceae</taxon>
        <taxon>CS clade</taxon>
        <taxon>Sphaeropleales</taxon>
        <taxon>Scenedesmaceae</taxon>
        <taxon>Tetradesmus</taxon>
    </lineage>
</organism>
<dbReference type="Gene3D" id="1.25.70.10">
    <property type="entry name" value="Transcription termination factor 3, mitochondrial"/>
    <property type="match status" value="2"/>
</dbReference>
<keyword evidence="3" id="KW-1185">Reference proteome</keyword>
<proteinExistence type="predicted"/>
<dbReference type="AlphaFoldDB" id="A0A383WKM5"/>